<dbReference type="SUPFAM" id="SSF52210">
    <property type="entry name" value="Succinyl-CoA synthetase domains"/>
    <property type="match status" value="1"/>
</dbReference>
<dbReference type="GO" id="GO:0004775">
    <property type="term" value="F:succinate-CoA ligase (ADP-forming) activity"/>
    <property type="evidence" value="ECO:0007669"/>
    <property type="project" value="TreeGrafter"/>
</dbReference>
<dbReference type="FunFam" id="3.40.50.720:FF:000277">
    <property type="entry name" value="Succinate--CoA ligase [ADP-forming] subunit alpha"/>
    <property type="match status" value="1"/>
</dbReference>
<dbReference type="InterPro" id="IPR003781">
    <property type="entry name" value="CoA-bd"/>
</dbReference>
<evidence type="ECO:0000313" key="5">
    <source>
        <dbReference type="EMBL" id="SVC43038.1"/>
    </source>
</evidence>
<gene>
    <name evidence="5" type="ORF">METZ01_LOCUS295892</name>
</gene>
<dbReference type="Pfam" id="PF00549">
    <property type="entry name" value="Ligase_CoA"/>
    <property type="match status" value="1"/>
</dbReference>
<keyword evidence="3" id="KW-0547">Nucleotide-binding</keyword>
<accession>A0A382M343</accession>
<dbReference type="SMART" id="SM00881">
    <property type="entry name" value="CoA_binding"/>
    <property type="match status" value="1"/>
</dbReference>
<dbReference type="InterPro" id="IPR033847">
    <property type="entry name" value="Citrt_syn/SCS-alpha_CS"/>
</dbReference>
<dbReference type="InterPro" id="IPR005810">
    <property type="entry name" value="CoA_lig_alpha"/>
</dbReference>
<dbReference type="InterPro" id="IPR005811">
    <property type="entry name" value="SUCC_ACL_C"/>
</dbReference>
<dbReference type="NCBIfam" id="TIGR01019">
    <property type="entry name" value="sucCoAalpha"/>
    <property type="match status" value="1"/>
</dbReference>
<dbReference type="PANTHER" id="PTHR11117">
    <property type="entry name" value="SUCCINYL-COA LIGASE SUBUNIT ALPHA"/>
    <property type="match status" value="1"/>
</dbReference>
<dbReference type="PROSITE" id="PS01216">
    <property type="entry name" value="SUCCINYL_COA_LIG_1"/>
    <property type="match status" value="1"/>
</dbReference>
<evidence type="ECO:0000256" key="2">
    <source>
        <dbReference type="ARBA" id="ARBA00022598"/>
    </source>
</evidence>
<evidence type="ECO:0000256" key="1">
    <source>
        <dbReference type="ARBA" id="ARBA00022532"/>
    </source>
</evidence>
<dbReference type="GO" id="GO:0009361">
    <property type="term" value="C:succinate-CoA ligase complex (ADP-forming)"/>
    <property type="evidence" value="ECO:0007669"/>
    <property type="project" value="TreeGrafter"/>
</dbReference>
<dbReference type="InterPro" id="IPR036291">
    <property type="entry name" value="NAD(P)-bd_dom_sf"/>
</dbReference>
<dbReference type="AlphaFoldDB" id="A0A382M343"/>
<dbReference type="Gene3D" id="3.40.50.720">
    <property type="entry name" value="NAD(P)-binding Rossmann-like Domain"/>
    <property type="match status" value="1"/>
</dbReference>
<organism evidence="5">
    <name type="scientific">marine metagenome</name>
    <dbReference type="NCBI Taxonomy" id="408172"/>
    <lineage>
        <taxon>unclassified sequences</taxon>
        <taxon>metagenomes</taxon>
        <taxon>ecological metagenomes</taxon>
    </lineage>
</organism>
<feature type="non-terminal residue" evidence="5">
    <location>
        <position position="256"/>
    </location>
</feature>
<dbReference type="PIRSF" id="PIRSF001553">
    <property type="entry name" value="SucCS_alpha"/>
    <property type="match status" value="1"/>
</dbReference>
<dbReference type="Pfam" id="PF02629">
    <property type="entry name" value="CoA_binding"/>
    <property type="match status" value="1"/>
</dbReference>
<dbReference type="PRINTS" id="PR01798">
    <property type="entry name" value="SCOASYNTHASE"/>
</dbReference>
<evidence type="ECO:0000259" key="4">
    <source>
        <dbReference type="SMART" id="SM00881"/>
    </source>
</evidence>
<keyword evidence="2" id="KW-0436">Ligase</keyword>
<keyword evidence="1" id="KW-0816">Tricarboxylic acid cycle</keyword>
<proteinExistence type="predicted"/>
<dbReference type="InterPro" id="IPR016102">
    <property type="entry name" value="Succinyl-CoA_synth-like"/>
</dbReference>
<dbReference type="SUPFAM" id="SSF51735">
    <property type="entry name" value="NAD(P)-binding Rossmann-fold domains"/>
    <property type="match status" value="1"/>
</dbReference>
<dbReference type="GO" id="GO:0000166">
    <property type="term" value="F:nucleotide binding"/>
    <property type="evidence" value="ECO:0007669"/>
    <property type="project" value="UniProtKB-KW"/>
</dbReference>
<evidence type="ECO:0000256" key="3">
    <source>
        <dbReference type="ARBA" id="ARBA00022741"/>
    </source>
</evidence>
<feature type="domain" description="CoA-binding" evidence="4">
    <location>
        <begin position="4"/>
        <end position="100"/>
    </location>
</feature>
<dbReference type="GO" id="GO:0006099">
    <property type="term" value="P:tricarboxylic acid cycle"/>
    <property type="evidence" value="ECO:0007669"/>
    <property type="project" value="UniProtKB-KW"/>
</dbReference>
<dbReference type="Gene3D" id="3.40.50.261">
    <property type="entry name" value="Succinyl-CoA synthetase domains"/>
    <property type="match status" value="1"/>
</dbReference>
<protein>
    <recommendedName>
        <fullName evidence="4">CoA-binding domain-containing protein</fullName>
    </recommendedName>
</protein>
<dbReference type="PANTHER" id="PTHR11117:SF2">
    <property type="entry name" value="SUCCINATE--COA LIGASE [ADP_GDP-FORMING] SUBUNIT ALPHA, MITOCHONDRIAL"/>
    <property type="match status" value="1"/>
</dbReference>
<dbReference type="NCBIfam" id="NF004230">
    <property type="entry name" value="PRK05678.1"/>
    <property type="match status" value="1"/>
</dbReference>
<name>A0A382M343_9ZZZZ</name>
<reference evidence="5" key="1">
    <citation type="submission" date="2018-05" db="EMBL/GenBank/DDBJ databases">
        <authorList>
            <person name="Lanie J.A."/>
            <person name="Ng W.-L."/>
            <person name="Kazmierczak K.M."/>
            <person name="Andrzejewski T.M."/>
            <person name="Davidsen T.M."/>
            <person name="Wayne K.J."/>
            <person name="Tettelin H."/>
            <person name="Glass J.I."/>
            <person name="Rusch D."/>
            <person name="Podicherti R."/>
            <person name="Tsui H.-C.T."/>
            <person name="Winkler M.E."/>
        </authorList>
    </citation>
    <scope>NUCLEOTIDE SEQUENCE</scope>
</reference>
<sequence>MAVIIDKNTKIIVQGFTGKMGSFHAEEMIKYGSNVVGGVTPGKGGSKHLNLPVFNTVKEAVKNTGATASILFVPPAFAADSAMEAADSGIKSCVAIVDGIPSHDMIRIKRYMRRYTKSEKMSLVGPNCAGIISPGKSMLGIMPGHIYKEGRVGIISRSGTLGYEAAQQLKNLNIGVSTSVGIGGDPINGSSFRDIIGKFEEDDETDAILMIGEIGGPQEVAAGEFAKDNMKKPVIAYIAGLTAPKGRVMGHAGAIV</sequence>
<dbReference type="GO" id="GO:0004776">
    <property type="term" value="F:succinate-CoA ligase (GDP-forming) activity"/>
    <property type="evidence" value="ECO:0007669"/>
    <property type="project" value="TreeGrafter"/>
</dbReference>
<dbReference type="EMBL" id="UINC01090789">
    <property type="protein sequence ID" value="SVC43038.1"/>
    <property type="molecule type" value="Genomic_DNA"/>
</dbReference>